<dbReference type="GO" id="GO:0080008">
    <property type="term" value="C:Cul4-RING E3 ubiquitin ligase complex"/>
    <property type="evidence" value="ECO:0007669"/>
    <property type="project" value="TreeGrafter"/>
</dbReference>
<feature type="compositionally biased region" description="Basic residues" evidence="3">
    <location>
        <begin position="295"/>
        <end position="307"/>
    </location>
</feature>
<proteinExistence type="predicted"/>
<feature type="region of interest" description="Disordered" evidence="3">
    <location>
        <begin position="50"/>
        <end position="127"/>
    </location>
</feature>
<dbReference type="InterPro" id="IPR015943">
    <property type="entry name" value="WD40/YVTN_repeat-like_dom_sf"/>
</dbReference>
<dbReference type="Pfam" id="PF23761">
    <property type="entry name" value="Beta-prop_DCAF4"/>
    <property type="match status" value="1"/>
</dbReference>
<dbReference type="Gene3D" id="2.130.10.10">
    <property type="entry name" value="YVTN repeat-like/Quinoprotein amine dehydrogenase"/>
    <property type="match status" value="1"/>
</dbReference>
<dbReference type="SUPFAM" id="SSF50978">
    <property type="entry name" value="WD40 repeat-like"/>
    <property type="match status" value="1"/>
</dbReference>
<reference evidence="5" key="1">
    <citation type="submission" date="2022-11" db="UniProtKB">
        <authorList>
            <consortium name="WormBaseParasite"/>
        </authorList>
    </citation>
    <scope>IDENTIFICATION</scope>
</reference>
<feature type="region of interest" description="Disordered" evidence="3">
    <location>
        <begin position="206"/>
        <end position="225"/>
    </location>
</feature>
<sequence length="780" mass="86857">MSAGERGTVDDCRLTVSVLRGGVRWLWWWWSLPSRGPSTQQTRLVGKAFAGAAPRPSRHYRSFDESTSSPLRRPPARAAAGLRRRRTYASGARAGGRSVGTRSARRPRPRVGNKGGRGGLAPSTRSARPVARLLCDCRAARIPVDRPTLRREEERETAAQAHLTSTASSLSGRPVVDVSQPTSPPRACSTSPDAIGDDALTARVSSLRTEPSSLARSPSPPAGTDAARRITKLFAHRRTTEYTFDFCVRKPSALWQQEKAERRRVRMSSNRPWRRRNDNNGSGGGGGWNGNNRGRWNRQRNRNQHHQQNHDATDFQYSDLPGLVWDEQRGRYFRIQPDIPGSSTGYSRSEMAWEHREQERLALFSSNRDLSSSDVIPSDHQPLPSLIHQQQLGLSRGLQMKRKIAESRLKTAQSQPTYTTKVLPDGNDRLTGCQFIESSRDGKTIVGCWAIGNWYTAGRRQGSRIMCLDVRRSPAAKSANLEEGGDDLRLTFSPTPNYIYSLDPSLVDMVRAPVDSDVTCVLYVTASASLTGHSVTTCCRVLMEPVPELSAETSGDILNGPIYNINYIVPEAVWSCSWNAKKMRIGLGMENYAMMVDVITERNFRLSSRHKNVLSQEFAPAGDLLYMGLKGDDVICCDLRLPSHHIVSSFAQANVGWLRLLKSDPNFLLAENFLGQVKMWDVRNRKALMSFSGHKNSHYRLSCLVDESEKLLFAVGDDGTTRGWSLKTAELLCEVPSPRPVQERADFPRVCFSDNWAGISGNAAVVLAVEDELRVHKLCM</sequence>
<feature type="compositionally biased region" description="Basic and acidic residues" evidence="3">
    <location>
        <begin position="148"/>
        <end position="157"/>
    </location>
</feature>
<dbReference type="PANTHER" id="PTHR44472">
    <property type="entry name" value="DDB1- AND CUL4-ASSOCIATED FACTOR 4-RELATED"/>
    <property type="match status" value="1"/>
</dbReference>
<dbReference type="PANTHER" id="PTHR44472:SF1">
    <property type="entry name" value="DDB1 AND CUL4 ASSOCIATED FACTOR 4"/>
    <property type="match status" value="1"/>
</dbReference>
<feature type="region of interest" description="Disordered" evidence="3">
    <location>
        <begin position="148"/>
        <end position="197"/>
    </location>
</feature>
<dbReference type="Proteomes" id="UP000887566">
    <property type="component" value="Unplaced"/>
</dbReference>
<feature type="compositionally biased region" description="Polar residues" evidence="3">
    <location>
        <begin position="162"/>
        <end position="171"/>
    </location>
</feature>
<organism evidence="4 5">
    <name type="scientific">Plectus sambesii</name>
    <dbReference type="NCBI Taxonomy" id="2011161"/>
    <lineage>
        <taxon>Eukaryota</taxon>
        <taxon>Metazoa</taxon>
        <taxon>Ecdysozoa</taxon>
        <taxon>Nematoda</taxon>
        <taxon>Chromadorea</taxon>
        <taxon>Plectida</taxon>
        <taxon>Plectina</taxon>
        <taxon>Plectoidea</taxon>
        <taxon>Plectidae</taxon>
        <taxon>Plectus</taxon>
    </lineage>
</organism>
<evidence type="ECO:0000256" key="1">
    <source>
        <dbReference type="ARBA" id="ARBA00022574"/>
    </source>
</evidence>
<dbReference type="InterPro" id="IPR052254">
    <property type="entry name" value="CUL4-DDB1_E3_ligase_receptor"/>
</dbReference>
<dbReference type="InterPro" id="IPR036322">
    <property type="entry name" value="WD40_repeat_dom_sf"/>
</dbReference>
<evidence type="ECO:0000313" key="5">
    <source>
        <dbReference type="WBParaSite" id="PSAMB.scaffold1504size30631.g13453.t1"/>
    </source>
</evidence>
<keyword evidence="1" id="KW-0853">WD repeat</keyword>
<accession>A0A914V3R1</accession>
<feature type="region of interest" description="Disordered" evidence="3">
    <location>
        <begin position="259"/>
        <end position="314"/>
    </location>
</feature>
<dbReference type="AlphaFoldDB" id="A0A914V3R1"/>
<dbReference type="WBParaSite" id="PSAMB.scaffold1504size30631.g13453.t1">
    <property type="protein sequence ID" value="PSAMB.scaffold1504size30631.g13453.t1"/>
    <property type="gene ID" value="PSAMB.scaffold1504size30631.g13453"/>
</dbReference>
<keyword evidence="2" id="KW-0677">Repeat</keyword>
<evidence type="ECO:0000256" key="3">
    <source>
        <dbReference type="SAM" id="MobiDB-lite"/>
    </source>
</evidence>
<protein>
    <submittedName>
        <fullName evidence="5">Uncharacterized protein</fullName>
    </submittedName>
</protein>
<name>A0A914V3R1_9BILA</name>
<evidence type="ECO:0000313" key="4">
    <source>
        <dbReference type="Proteomes" id="UP000887566"/>
    </source>
</evidence>
<keyword evidence="4" id="KW-1185">Reference proteome</keyword>
<evidence type="ECO:0000256" key="2">
    <source>
        <dbReference type="ARBA" id="ARBA00022737"/>
    </source>
</evidence>